<feature type="transmembrane region" description="Helical" evidence="12">
    <location>
        <begin position="200"/>
        <end position="220"/>
    </location>
</feature>
<proteinExistence type="inferred from homology"/>
<accession>A0AAV2TZG2</accession>
<evidence type="ECO:0000256" key="3">
    <source>
        <dbReference type="ARBA" id="ARBA00022448"/>
    </source>
</evidence>
<evidence type="ECO:0000256" key="6">
    <source>
        <dbReference type="ARBA" id="ARBA00022792"/>
    </source>
</evidence>
<sequence>MLTSMKLEKSEVDKFIFGGAAYSVSVLTLFPFYKTVFFQQLDGITWPQALHRLHQEGLKMAYRGVLPPLLQRALSGSVMFGVQNLSERALAHHSLSGSLPFGVNKVLSALCAGVCEASLMPFERVQTLLQNRHYFPSYKNTFQTLASLTLDHGVKELYRGLTPVVIRNSAGNVVYFGGHQLLHDLRKRTKKTEGPLERSMWNFAFGGLLGGTISLLLFPLNVIKTRMQSSVGGGFEEVRSVLFALIYHRNNRADFGRLYKGVPANFIRSVLSWGIITMTYHLLVEFSTNRTTVN</sequence>
<gene>
    <name evidence="13" type="ORF">CDAUBV1_LOCUS17450</name>
</gene>
<dbReference type="InterPro" id="IPR023395">
    <property type="entry name" value="MCP_dom_sf"/>
</dbReference>
<dbReference type="PROSITE" id="PS50920">
    <property type="entry name" value="SOLCAR"/>
    <property type="match status" value="2"/>
</dbReference>
<protein>
    <recommendedName>
        <fullName evidence="15">Solute carrier family 25 member 51</fullName>
    </recommendedName>
</protein>
<evidence type="ECO:0000313" key="14">
    <source>
        <dbReference type="Proteomes" id="UP001497525"/>
    </source>
</evidence>
<evidence type="ECO:0000256" key="4">
    <source>
        <dbReference type="ARBA" id="ARBA00022692"/>
    </source>
</evidence>
<evidence type="ECO:0000256" key="7">
    <source>
        <dbReference type="ARBA" id="ARBA00022989"/>
    </source>
</evidence>
<feature type="transmembrane region" description="Helical" evidence="12">
    <location>
        <begin position="12"/>
        <end position="33"/>
    </location>
</feature>
<dbReference type="GO" id="GO:0051724">
    <property type="term" value="F:NAD transmembrane transporter activity"/>
    <property type="evidence" value="ECO:0007669"/>
    <property type="project" value="TreeGrafter"/>
</dbReference>
<keyword evidence="4 10" id="KW-0812">Transmembrane</keyword>
<keyword evidence="6" id="KW-0999">Mitochondrion inner membrane</keyword>
<dbReference type="InterPro" id="IPR018108">
    <property type="entry name" value="MCP_transmembrane"/>
</dbReference>
<keyword evidence="9 10" id="KW-0472">Membrane</keyword>
<feature type="repeat" description="Solcar" evidence="10">
    <location>
        <begin position="104"/>
        <end position="185"/>
    </location>
</feature>
<dbReference type="Proteomes" id="UP001497525">
    <property type="component" value="Unassembled WGS sequence"/>
</dbReference>
<dbReference type="EMBL" id="CAXLJL010000978">
    <property type="protein sequence ID" value="CAL5142188.1"/>
    <property type="molecule type" value="Genomic_DNA"/>
</dbReference>
<dbReference type="AlphaFoldDB" id="A0AAV2TZG2"/>
<dbReference type="PANTHER" id="PTHR46131">
    <property type="entry name" value="SD08549P"/>
    <property type="match status" value="1"/>
</dbReference>
<organism evidence="13 14">
    <name type="scientific">Calicophoron daubneyi</name>
    <name type="common">Rumen fluke</name>
    <name type="synonym">Paramphistomum daubneyi</name>
    <dbReference type="NCBI Taxonomy" id="300641"/>
    <lineage>
        <taxon>Eukaryota</taxon>
        <taxon>Metazoa</taxon>
        <taxon>Spiralia</taxon>
        <taxon>Lophotrochozoa</taxon>
        <taxon>Platyhelminthes</taxon>
        <taxon>Trematoda</taxon>
        <taxon>Digenea</taxon>
        <taxon>Plagiorchiida</taxon>
        <taxon>Pronocephalata</taxon>
        <taxon>Paramphistomoidea</taxon>
        <taxon>Paramphistomidae</taxon>
        <taxon>Calicophoron</taxon>
    </lineage>
</organism>
<dbReference type="Gene3D" id="1.50.40.10">
    <property type="entry name" value="Mitochondrial carrier domain"/>
    <property type="match status" value="1"/>
</dbReference>
<evidence type="ECO:0008006" key="15">
    <source>
        <dbReference type="Google" id="ProtNLM"/>
    </source>
</evidence>
<keyword evidence="3 11" id="KW-0813">Transport</keyword>
<evidence type="ECO:0000313" key="13">
    <source>
        <dbReference type="EMBL" id="CAL5142188.1"/>
    </source>
</evidence>
<dbReference type="SUPFAM" id="SSF103506">
    <property type="entry name" value="Mitochondrial carrier"/>
    <property type="match status" value="1"/>
</dbReference>
<comment type="similarity">
    <text evidence="2 11">Belongs to the mitochondrial carrier (TC 2.A.29) family.</text>
</comment>
<evidence type="ECO:0000256" key="12">
    <source>
        <dbReference type="SAM" id="Phobius"/>
    </source>
</evidence>
<evidence type="ECO:0000256" key="11">
    <source>
        <dbReference type="RuleBase" id="RU000488"/>
    </source>
</evidence>
<evidence type="ECO:0000256" key="5">
    <source>
        <dbReference type="ARBA" id="ARBA00022737"/>
    </source>
</evidence>
<keyword evidence="5" id="KW-0677">Repeat</keyword>
<feature type="repeat" description="Solcar" evidence="10">
    <location>
        <begin position="198"/>
        <end position="286"/>
    </location>
</feature>
<comment type="subcellular location">
    <subcellularLocation>
        <location evidence="1">Mitochondrion inner membrane</location>
        <topology evidence="1">Multi-pass membrane protein</topology>
    </subcellularLocation>
</comment>
<keyword evidence="8" id="KW-0496">Mitochondrion</keyword>
<dbReference type="PANTHER" id="PTHR46131:SF5">
    <property type="entry name" value="SOLUTE CARRIER FAMILY 25 MEMBER 53"/>
    <property type="match status" value="1"/>
</dbReference>
<name>A0AAV2TZG2_CALDB</name>
<evidence type="ECO:0000256" key="8">
    <source>
        <dbReference type="ARBA" id="ARBA00023128"/>
    </source>
</evidence>
<dbReference type="GO" id="GO:0005743">
    <property type="term" value="C:mitochondrial inner membrane"/>
    <property type="evidence" value="ECO:0007669"/>
    <property type="project" value="UniProtKB-SubCell"/>
</dbReference>
<reference evidence="13" key="1">
    <citation type="submission" date="2024-06" db="EMBL/GenBank/DDBJ databases">
        <authorList>
            <person name="Liu X."/>
            <person name="Lenzi L."/>
            <person name="Haldenby T S."/>
            <person name="Uol C."/>
        </authorList>
    </citation>
    <scope>NUCLEOTIDE SEQUENCE</scope>
</reference>
<comment type="caution">
    <text evidence="13">The sequence shown here is derived from an EMBL/GenBank/DDBJ whole genome shotgun (WGS) entry which is preliminary data.</text>
</comment>
<evidence type="ECO:0000256" key="1">
    <source>
        <dbReference type="ARBA" id="ARBA00004448"/>
    </source>
</evidence>
<dbReference type="InterPro" id="IPR052465">
    <property type="entry name" value="Mito_NAD+_Carrier"/>
</dbReference>
<keyword evidence="7 12" id="KW-1133">Transmembrane helix</keyword>
<evidence type="ECO:0000256" key="2">
    <source>
        <dbReference type="ARBA" id="ARBA00006375"/>
    </source>
</evidence>
<dbReference type="Pfam" id="PF00153">
    <property type="entry name" value="Mito_carr"/>
    <property type="match status" value="2"/>
</dbReference>
<evidence type="ECO:0000256" key="10">
    <source>
        <dbReference type="PROSITE-ProRule" id="PRU00282"/>
    </source>
</evidence>
<evidence type="ECO:0000256" key="9">
    <source>
        <dbReference type="ARBA" id="ARBA00023136"/>
    </source>
</evidence>